<evidence type="ECO:0000256" key="3">
    <source>
        <dbReference type="ARBA" id="ARBA00022555"/>
    </source>
</evidence>
<dbReference type="Gene3D" id="3.40.50.800">
    <property type="entry name" value="Anticodon-binding domain"/>
    <property type="match status" value="1"/>
</dbReference>
<evidence type="ECO:0000313" key="15">
    <source>
        <dbReference type="EMBL" id="KKS66464.1"/>
    </source>
</evidence>
<evidence type="ECO:0000256" key="13">
    <source>
        <dbReference type="HAMAP-Rule" id="MF_00184"/>
    </source>
</evidence>
<evidence type="ECO:0000256" key="6">
    <source>
        <dbReference type="ARBA" id="ARBA00022741"/>
    </source>
</evidence>
<keyword evidence="2 13" id="KW-0963">Cytoplasm</keyword>
<dbReference type="InterPro" id="IPR004154">
    <property type="entry name" value="Anticodon-bd"/>
</dbReference>
<keyword evidence="5 13" id="KW-0479">Metal-binding</keyword>
<dbReference type="InterPro" id="IPR002320">
    <property type="entry name" value="Thr-tRNA-ligase_IIa"/>
</dbReference>
<dbReference type="GO" id="GO:0000049">
    <property type="term" value="F:tRNA binding"/>
    <property type="evidence" value="ECO:0007669"/>
    <property type="project" value="UniProtKB-KW"/>
</dbReference>
<dbReference type="InterPro" id="IPR047246">
    <property type="entry name" value="ThrRS_anticodon"/>
</dbReference>
<accession>A0A0G1AZR8</accession>
<dbReference type="Gene3D" id="3.30.930.10">
    <property type="entry name" value="Bira Bifunctional Protein, Domain 2"/>
    <property type="match status" value="1"/>
</dbReference>
<dbReference type="SUPFAM" id="SSF55186">
    <property type="entry name" value="ThrRS/AlaRS common domain"/>
    <property type="match status" value="1"/>
</dbReference>
<keyword evidence="3 13" id="KW-0820">tRNA-binding</keyword>
<reference evidence="15 16" key="1">
    <citation type="journal article" date="2015" name="Nature">
        <title>rRNA introns, odd ribosomes, and small enigmatic genomes across a large radiation of phyla.</title>
        <authorList>
            <person name="Brown C.T."/>
            <person name="Hug L.A."/>
            <person name="Thomas B.C."/>
            <person name="Sharon I."/>
            <person name="Castelle C.J."/>
            <person name="Singh A."/>
            <person name="Wilkins M.J."/>
            <person name="Williams K.H."/>
            <person name="Banfield J.F."/>
        </authorList>
    </citation>
    <scope>NUCLEOTIDE SEQUENCE [LARGE SCALE GENOMIC DNA]</scope>
</reference>
<comment type="subcellular location">
    <subcellularLocation>
        <location evidence="13">Cytoplasm</location>
    </subcellularLocation>
</comment>
<organism evidence="15 16">
    <name type="scientific">candidate division WWE3 bacterium GW2011_GWB1_42_6</name>
    <dbReference type="NCBI Taxonomy" id="1619115"/>
    <lineage>
        <taxon>Bacteria</taxon>
        <taxon>Katanobacteria</taxon>
    </lineage>
</organism>
<dbReference type="Gene3D" id="3.30.54.20">
    <property type="match status" value="1"/>
</dbReference>
<dbReference type="GO" id="GO:0046872">
    <property type="term" value="F:metal ion binding"/>
    <property type="evidence" value="ECO:0007669"/>
    <property type="project" value="UniProtKB-KW"/>
</dbReference>
<dbReference type="PROSITE" id="PS50862">
    <property type="entry name" value="AA_TRNA_LIGASE_II"/>
    <property type="match status" value="1"/>
</dbReference>
<dbReference type="InterPro" id="IPR006195">
    <property type="entry name" value="aa-tRNA-synth_II"/>
</dbReference>
<dbReference type="EMBL" id="LCED01000014">
    <property type="protein sequence ID" value="KKS66464.1"/>
    <property type="molecule type" value="Genomic_DNA"/>
</dbReference>
<dbReference type="GO" id="GO:0006435">
    <property type="term" value="P:threonyl-tRNA aminoacylation"/>
    <property type="evidence" value="ECO:0007669"/>
    <property type="project" value="UniProtKB-UniRule"/>
</dbReference>
<proteinExistence type="inferred from homology"/>
<keyword evidence="4 13" id="KW-0436">Ligase</keyword>
<comment type="caution">
    <text evidence="13">Lacks conserved residue(s) required for the propagation of feature annotation.</text>
</comment>
<name>A0A0G1AZR8_UNCKA</name>
<evidence type="ECO:0000256" key="11">
    <source>
        <dbReference type="ARBA" id="ARBA00023146"/>
    </source>
</evidence>
<comment type="similarity">
    <text evidence="1 13">Belongs to the class-II aminoacyl-tRNA synthetase family.</text>
</comment>
<dbReference type="SMART" id="SM00863">
    <property type="entry name" value="tRNA_SAD"/>
    <property type="match status" value="1"/>
</dbReference>
<dbReference type="InterPro" id="IPR018163">
    <property type="entry name" value="Thr/Ala-tRNA-synth_IIc_edit"/>
</dbReference>
<dbReference type="GO" id="GO:0005737">
    <property type="term" value="C:cytoplasm"/>
    <property type="evidence" value="ECO:0007669"/>
    <property type="project" value="UniProtKB-SubCell"/>
</dbReference>
<protein>
    <recommendedName>
        <fullName evidence="13">Threonine--tRNA ligase</fullName>
        <ecNumber evidence="13">6.1.1.3</ecNumber>
    </recommendedName>
    <alternativeName>
        <fullName evidence="13">Threonyl-tRNA synthetase</fullName>
        <shortName evidence="13">ThrRS</shortName>
    </alternativeName>
</protein>
<dbReference type="NCBIfam" id="TIGR00418">
    <property type="entry name" value="thrS"/>
    <property type="match status" value="1"/>
</dbReference>
<comment type="subunit">
    <text evidence="13">Homodimer.</text>
</comment>
<feature type="binding site" evidence="13">
    <location>
        <position position="333"/>
    </location>
    <ligand>
        <name>Zn(2+)</name>
        <dbReference type="ChEBI" id="CHEBI:29105"/>
        <note>catalytic</note>
    </ligand>
</feature>
<dbReference type="EC" id="6.1.1.3" evidence="13"/>
<comment type="caution">
    <text evidence="15">The sequence shown here is derived from an EMBL/GenBank/DDBJ whole genome shotgun (WGS) entry which is preliminary data.</text>
</comment>
<dbReference type="FunFam" id="3.40.50.800:FF:000001">
    <property type="entry name" value="Threonine--tRNA ligase"/>
    <property type="match status" value="1"/>
</dbReference>
<comment type="catalytic activity">
    <reaction evidence="12 13">
        <text>tRNA(Thr) + L-threonine + ATP = L-threonyl-tRNA(Thr) + AMP + diphosphate + H(+)</text>
        <dbReference type="Rhea" id="RHEA:24624"/>
        <dbReference type="Rhea" id="RHEA-COMP:9670"/>
        <dbReference type="Rhea" id="RHEA-COMP:9704"/>
        <dbReference type="ChEBI" id="CHEBI:15378"/>
        <dbReference type="ChEBI" id="CHEBI:30616"/>
        <dbReference type="ChEBI" id="CHEBI:33019"/>
        <dbReference type="ChEBI" id="CHEBI:57926"/>
        <dbReference type="ChEBI" id="CHEBI:78442"/>
        <dbReference type="ChEBI" id="CHEBI:78534"/>
        <dbReference type="ChEBI" id="CHEBI:456215"/>
        <dbReference type="EC" id="6.1.1.3"/>
    </reaction>
</comment>
<keyword evidence="11 13" id="KW-0030">Aminoacyl-tRNA synthetase</keyword>
<dbReference type="CDD" id="cd00860">
    <property type="entry name" value="ThrRS_anticodon"/>
    <property type="match status" value="1"/>
</dbReference>
<gene>
    <name evidence="13" type="primary">thrS</name>
    <name evidence="15" type="ORF">UV35_C0014G0014</name>
</gene>
<dbReference type="PANTHER" id="PTHR11451:SF44">
    <property type="entry name" value="THREONINE--TRNA LIGASE, CHLOROPLASTIC_MITOCHONDRIAL 2"/>
    <property type="match status" value="1"/>
</dbReference>
<dbReference type="Gene3D" id="3.30.980.10">
    <property type="entry name" value="Threonyl-trna Synthetase, Chain A, domain 2"/>
    <property type="match status" value="1"/>
</dbReference>
<evidence type="ECO:0000256" key="1">
    <source>
        <dbReference type="ARBA" id="ARBA00008226"/>
    </source>
</evidence>
<dbReference type="PATRIC" id="fig|1619115.3.peg.452"/>
<feature type="binding site" evidence="13">
    <location>
        <position position="462"/>
    </location>
    <ligand>
        <name>Zn(2+)</name>
        <dbReference type="ChEBI" id="CHEBI:29105"/>
        <note>catalytic</note>
    </ligand>
</feature>
<dbReference type="PANTHER" id="PTHR11451">
    <property type="entry name" value="THREONINE-TRNA LIGASE"/>
    <property type="match status" value="1"/>
</dbReference>
<dbReference type="SUPFAM" id="SSF55681">
    <property type="entry name" value="Class II aaRS and biotin synthetases"/>
    <property type="match status" value="1"/>
</dbReference>
<evidence type="ECO:0000256" key="8">
    <source>
        <dbReference type="ARBA" id="ARBA00022840"/>
    </source>
</evidence>
<dbReference type="Pfam" id="PF03129">
    <property type="entry name" value="HGTP_anticodon"/>
    <property type="match status" value="1"/>
</dbReference>
<dbReference type="InterPro" id="IPR036621">
    <property type="entry name" value="Anticodon-bd_dom_sf"/>
</dbReference>
<dbReference type="GO" id="GO:0004829">
    <property type="term" value="F:threonine-tRNA ligase activity"/>
    <property type="evidence" value="ECO:0007669"/>
    <property type="project" value="UniProtKB-UniRule"/>
</dbReference>
<dbReference type="HAMAP" id="MF_00184">
    <property type="entry name" value="Thr_tRNA_synth"/>
    <property type="match status" value="1"/>
</dbReference>
<keyword evidence="7 13" id="KW-0862">Zinc</keyword>
<feature type="binding site" evidence="13">
    <location>
        <position position="282"/>
    </location>
    <ligand>
        <name>Zn(2+)</name>
        <dbReference type="ChEBI" id="CHEBI:29105"/>
        <note>catalytic</note>
    </ligand>
</feature>
<dbReference type="InterPro" id="IPR033728">
    <property type="entry name" value="ThrRS_core"/>
</dbReference>
<evidence type="ECO:0000313" key="16">
    <source>
        <dbReference type="Proteomes" id="UP000033848"/>
    </source>
</evidence>
<dbReference type="Pfam" id="PF00587">
    <property type="entry name" value="tRNA-synt_2b"/>
    <property type="match status" value="1"/>
</dbReference>
<evidence type="ECO:0000256" key="9">
    <source>
        <dbReference type="ARBA" id="ARBA00022884"/>
    </source>
</evidence>
<dbReference type="FunFam" id="3.30.930.10:FF:000002">
    <property type="entry name" value="Threonine--tRNA ligase"/>
    <property type="match status" value="1"/>
</dbReference>
<evidence type="ECO:0000256" key="2">
    <source>
        <dbReference type="ARBA" id="ARBA00022490"/>
    </source>
</evidence>
<dbReference type="PRINTS" id="PR01047">
    <property type="entry name" value="TRNASYNTHTHR"/>
</dbReference>
<dbReference type="InterPro" id="IPR045864">
    <property type="entry name" value="aa-tRNA-synth_II/BPL/LPL"/>
</dbReference>
<dbReference type="GO" id="GO:0005524">
    <property type="term" value="F:ATP binding"/>
    <property type="evidence" value="ECO:0007669"/>
    <property type="project" value="UniProtKB-UniRule"/>
</dbReference>
<sequence length="588" mass="67858">MEDQKLHALRHSAEHILTQAMERLWPGQIIKAMGPAIETGFYFDFDTTNGLKIAETDFPKIEKEMRKIVQSNLPFEKMIVTAKKAREMFEDNPYKQEWIDKAESEKEEISVYWTGDPGKGGSFVDVCAGPHVAKTIEVKAFKLLSIAGAYWHGDEKNKMLTRIYGTAFETQEELDKYVTLLEEAKKRDHRKLGKELDLFSFSDLVGSGLPLYSPKGSFIRRMLNDYVEEMQYKEGYTQVWTPQIAKAELFKTSGHYDKYKDSMFRVVSNFSEEEMFLKPMNCPQHTQIFASQARSYRDLPIRLTDFAMLYRDEKPGELSGLARTRGFSQDDCHIFCREDQVDAEIDMALQMTKKIMATFGFKYKYRLSTRDLQHPEKYLGDPKVWDKVEKWAEVIMERNDIEYFQGPGEAAFYAPKMDLIATDALGREWQLSTIQIDYVMPERFNLVYTDQDGTQKHPIMLHRAIIGSSERMMMILLEHFGGAFPIWLSPVQVSILPISEKTMEYAESVLKNLQEKGVRVELNRDADSLGKKIRNAESSKVPYMLIIGEKEAESNKVSVRQRGQNDLGTMTVDKFAGRVIKEVEEKSL</sequence>
<keyword evidence="6 13" id="KW-0547">Nucleotide-binding</keyword>
<dbReference type="InterPro" id="IPR002314">
    <property type="entry name" value="aa-tRNA-synt_IIb"/>
</dbReference>
<dbReference type="CDD" id="cd00771">
    <property type="entry name" value="ThrRS_core"/>
    <property type="match status" value="1"/>
</dbReference>
<dbReference type="InterPro" id="IPR012947">
    <property type="entry name" value="tRNA_SAD"/>
</dbReference>
<evidence type="ECO:0000256" key="4">
    <source>
        <dbReference type="ARBA" id="ARBA00022598"/>
    </source>
</evidence>
<dbReference type="SUPFAM" id="SSF52954">
    <property type="entry name" value="Class II aaRS ABD-related"/>
    <property type="match status" value="1"/>
</dbReference>
<dbReference type="Proteomes" id="UP000033848">
    <property type="component" value="Unassembled WGS sequence"/>
</dbReference>
<keyword evidence="10 13" id="KW-0648">Protein biosynthesis</keyword>
<comment type="cofactor">
    <cofactor evidence="13">
        <name>Zn(2+)</name>
        <dbReference type="ChEBI" id="CHEBI:29105"/>
    </cofactor>
    <text evidence="13">Binds 1 zinc ion per subunit.</text>
</comment>
<keyword evidence="9 13" id="KW-0694">RNA-binding</keyword>
<evidence type="ECO:0000259" key="14">
    <source>
        <dbReference type="PROSITE" id="PS50862"/>
    </source>
</evidence>
<keyword evidence="8 13" id="KW-0067">ATP-binding</keyword>
<evidence type="ECO:0000256" key="12">
    <source>
        <dbReference type="ARBA" id="ARBA00049515"/>
    </source>
</evidence>
<dbReference type="FunFam" id="3.30.980.10:FF:000005">
    <property type="entry name" value="Threonyl-tRNA synthetase, mitochondrial"/>
    <property type="match status" value="1"/>
</dbReference>
<evidence type="ECO:0000256" key="10">
    <source>
        <dbReference type="ARBA" id="ARBA00022917"/>
    </source>
</evidence>
<dbReference type="Pfam" id="PF07973">
    <property type="entry name" value="tRNA_SAD"/>
    <property type="match status" value="1"/>
</dbReference>
<evidence type="ECO:0000256" key="7">
    <source>
        <dbReference type="ARBA" id="ARBA00022833"/>
    </source>
</evidence>
<feature type="domain" description="Aminoacyl-transfer RNA synthetases class-II family profile" evidence="14">
    <location>
        <begin position="217"/>
        <end position="485"/>
    </location>
</feature>
<evidence type="ECO:0000256" key="5">
    <source>
        <dbReference type="ARBA" id="ARBA00022723"/>
    </source>
</evidence>
<dbReference type="AlphaFoldDB" id="A0A0G1AZR8"/>